<sequence>MEMMEYHVSGEAATYMNWKTKRESKSMYMHAYSEKSFIGEDMARVFNRTWAMFYDEIQQALLHPKREHVFDAQHSPVYWGGIFTPRNDVSMYHFDRQEYVRYYHQIGSAAHKRHPTLSVDDECFMWKFIRRTDDQGWFDISIRGKYGSTSAVAGNRLPMLESYFQLVDWESLVIRSIFDLTLDYIVDLLYQQQNNCQSKLVPYSMLVAYSSLITCNLKVYCQGVNEILVILLQYLDEDQALRGLTLLIEVLLPAYHVDSMIGLNTDCAVMNTLLR</sequence>
<reference evidence="1 2" key="1">
    <citation type="journal article" date="2022" name="bioRxiv">
        <title>The genome of the oomycete Peronosclerospora sorghi, a cosmopolitan pathogen of maize and sorghum, is inflated with dispersed pseudogenes.</title>
        <authorList>
            <person name="Fletcher K."/>
            <person name="Martin F."/>
            <person name="Isakeit T."/>
            <person name="Cavanaugh K."/>
            <person name="Magill C."/>
            <person name="Michelmore R."/>
        </authorList>
    </citation>
    <scope>NUCLEOTIDE SEQUENCE [LARGE SCALE GENOMIC DNA]</scope>
    <source>
        <strain evidence="1">P6</strain>
    </source>
</reference>
<evidence type="ECO:0000313" key="1">
    <source>
        <dbReference type="EMBL" id="KAI9911634.1"/>
    </source>
</evidence>
<keyword evidence="2" id="KW-1185">Reference proteome</keyword>
<dbReference type="EMBL" id="CM047584">
    <property type="protein sequence ID" value="KAI9911634.1"/>
    <property type="molecule type" value="Genomic_DNA"/>
</dbReference>
<accession>A0ACC0VYT0</accession>
<proteinExistence type="predicted"/>
<gene>
    <name evidence="1" type="ORF">PsorP6_009138</name>
</gene>
<protein>
    <submittedName>
        <fullName evidence="1">Uncharacterized protein</fullName>
    </submittedName>
</protein>
<dbReference type="Proteomes" id="UP001163321">
    <property type="component" value="Chromosome 5"/>
</dbReference>
<organism evidence="1 2">
    <name type="scientific">Peronosclerospora sorghi</name>
    <dbReference type="NCBI Taxonomy" id="230839"/>
    <lineage>
        <taxon>Eukaryota</taxon>
        <taxon>Sar</taxon>
        <taxon>Stramenopiles</taxon>
        <taxon>Oomycota</taxon>
        <taxon>Peronosporomycetes</taxon>
        <taxon>Peronosporales</taxon>
        <taxon>Peronosporaceae</taxon>
        <taxon>Peronosclerospora</taxon>
    </lineage>
</organism>
<name>A0ACC0VYT0_9STRA</name>
<evidence type="ECO:0000313" key="2">
    <source>
        <dbReference type="Proteomes" id="UP001163321"/>
    </source>
</evidence>
<comment type="caution">
    <text evidence="1">The sequence shown here is derived from an EMBL/GenBank/DDBJ whole genome shotgun (WGS) entry which is preliminary data.</text>
</comment>